<evidence type="ECO:0000313" key="2">
    <source>
        <dbReference type="EMBL" id="GMA89406.1"/>
    </source>
</evidence>
<keyword evidence="4" id="KW-1185">Reference proteome</keyword>
<gene>
    <name evidence="2" type="ORF">GCM10025868_46560</name>
    <name evidence="3" type="ORF">GCM10025868_46990</name>
</gene>
<reference evidence="4" key="2">
    <citation type="journal article" date="2019" name="Int. J. Syst. Evol. Microbiol.">
        <title>The Global Catalogue of Microorganisms (GCM) 10K type strain sequencing project: providing services to taxonomists for standard genome sequencing and annotation.</title>
        <authorList>
            <consortium name="The Broad Institute Genomics Platform"/>
            <consortium name="The Broad Institute Genome Sequencing Center for Infectious Disease"/>
            <person name="Wu L."/>
            <person name="Ma J."/>
        </authorList>
    </citation>
    <scope>NUCLEOTIDE SEQUENCE [LARGE SCALE GENOMIC DNA]</scope>
    <source>
        <strain evidence="4">NBRC 108730</strain>
    </source>
</reference>
<dbReference type="InterPro" id="IPR025246">
    <property type="entry name" value="IS30-like_HTH"/>
</dbReference>
<evidence type="ECO:0000313" key="4">
    <source>
        <dbReference type="Proteomes" id="UP001157017"/>
    </source>
</evidence>
<sequence>MTPTMHRRARTLRDRGASLREIADALGVARTTVNRALTDDPQEPTGFVG</sequence>
<dbReference type="Gene3D" id="1.10.10.60">
    <property type="entry name" value="Homeodomain-like"/>
    <property type="match status" value="1"/>
</dbReference>
<evidence type="ECO:0000259" key="1">
    <source>
        <dbReference type="Pfam" id="PF13936"/>
    </source>
</evidence>
<reference evidence="3" key="1">
    <citation type="journal article" date="2014" name="Int. J. Syst. Evol. Microbiol.">
        <title>Complete genome of a new Firmicutes species belonging to the dominant human colonic microbiota ('Ruminococcus bicirculans') reveals two chromosomes and a selective capacity to utilize plant glucans.</title>
        <authorList>
            <consortium name="NISC Comparative Sequencing Program"/>
            <person name="Wegmann U."/>
            <person name="Louis P."/>
            <person name="Goesmann A."/>
            <person name="Henrissat B."/>
            <person name="Duncan S.H."/>
            <person name="Flint H.J."/>
        </authorList>
    </citation>
    <scope>NUCLEOTIDE SEQUENCE</scope>
    <source>
        <strain evidence="3">NBRC 108730</strain>
    </source>
</reference>
<dbReference type="EMBL" id="BSUZ01000002">
    <property type="protein sequence ID" value="GMA89406.1"/>
    <property type="molecule type" value="Genomic_DNA"/>
</dbReference>
<dbReference type="Proteomes" id="UP001157017">
    <property type="component" value="Unassembled WGS sequence"/>
</dbReference>
<evidence type="ECO:0000313" key="3">
    <source>
        <dbReference type="EMBL" id="GMA89449.1"/>
    </source>
</evidence>
<organism evidence="3 4">
    <name type="scientific">Angustibacter aerolatus</name>
    <dbReference type="NCBI Taxonomy" id="1162965"/>
    <lineage>
        <taxon>Bacteria</taxon>
        <taxon>Bacillati</taxon>
        <taxon>Actinomycetota</taxon>
        <taxon>Actinomycetes</taxon>
        <taxon>Kineosporiales</taxon>
        <taxon>Kineosporiaceae</taxon>
    </lineage>
</organism>
<dbReference type="InterPro" id="IPR009057">
    <property type="entry name" value="Homeodomain-like_sf"/>
</dbReference>
<protein>
    <recommendedName>
        <fullName evidence="1">Transposase IS30-like HTH domain-containing protein</fullName>
    </recommendedName>
</protein>
<accession>A0ABQ6JQM6</accession>
<proteinExistence type="predicted"/>
<dbReference type="Pfam" id="PF13936">
    <property type="entry name" value="HTH_38"/>
    <property type="match status" value="1"/>
</dbReference>
<reference evidence="3" key="3">
    <citation type="submission" date="2023-02" db="EMBL/GenBank/DDBJ databases">
        <authorList>
            <person name="Sun Q."/>
            <person name="Mori K."/>
        </authorList>
    </citation>
    <scope>NUCLEOTIDE SEQUENCE</scope>
    <source>
        <strain evidence="3">NBRC 108730</strain>
    </source>
</reference>
<dbReference type="EMBL" id="BSUZ01000003">
    <property type="protein sequence ID" value="GMA89449.1"/>
    <property type="molecule type" value="Genomic_DNA"/>
</dbReference>
<comment type="caution">
    <text evidence="3">The sequence shown here is derived from an EMBL/GenBank/DDBJ whole genome shotgun (WGS) entry which is preliminary data.</text>
</comment>
<name>A0ABQ6JQM6_9ACTN</name>
<dbReference type="SUPFAM" id="SSF46689">
    <property type="entry name" value="Homeodomain-like"/>
    <property type="match status" value="1"/>
</dbReference>
<feature type="domain" description="Transposase IS30-like HTH" evidence="1">
    <location>
        <begin position="8"/>
        <end position="36"/>
    </location>
</feature>